<comment type="caution">
    <text evidence="1">The sequence shown here is derived from an EMBL/GenBank/DDBJ whole genome shotgun (WGS) entry which is preliminary data.</text>
</comment>
<proteinExistence type="predicted"/>
<sequence>MEGDTQNMLETLYLSVCLQRGPNSPPESSTHLEERDRSMSGLCEYVSVGVKGRACEPENVCGTNSESVLYDYMQESRGEGGYGGDVTSPSPPSLKLWKQHTMQSPPTSTYWACSKVAVLSTPSTIGQAGKEEGSKSTRPAFTGSALERDWACVRLLQSNTNTPDVNNALLDLKHTQLASLQEVNG</sequence>
<keyword evidence="2" id="KW-1185">Reference proteome</keyword>
<gene>
    <name evidence="1" type="ORF">DPEC_G00330700</name>
</gene>
<evidence type="ECO:0000313" key="2">
    <source>
        <dbReference type="Proteomes" id="UP001157502"/>
    </source>
</evidence>
<reference evidence="1" key="1">
    <citation type="submission" date="2021-05" db="EMBL/GenBank/DDBJ databases">
        <authorList>
            <person name="Pan Q."/>
            <person name="Jouanno E."/>
            <person name="Zahm M."/>
            <person name="Klopp C."/>
            <person name="Cabau C."/>
            <person name="Louis A."/>
            <person name="Berthelot C."/>
            <person name="Parey E."/>
            <person name="Roest Crollius H."/>
            <person name="Montfort J."/>
            <person name="Robinson-Rechavi M."/>
            <person name="Bouchez O."/>
            <person name="Lampietro C."/>
            <person name="Lopez Roques C."/>
            <person name="Donnadieu C."/>
            <person name="Postlethwait J."/>
            <person name="Bobe J."/>
            <person name="Dillon D."/>
            <person name="Chandos A."/>
            <person name="von Hippel F."/>
            <person name="Guiguen Y."/>
        </authorList>
    </citation>
    <scope>NUCLEOTIDE SEQUENCE</scope>
    <source>
        <strain evidence="1">YG-Jan2019</strain>
    </source>
</reference>
<dbReference type="Proteomes" id="UP001157502">
    <property type="component" value="Chromosome 32"/>
</dbReference>
<accession>A0ACC2F913</accession>
<name>A0ACC2F913_DALPE</name>
<protein>
    <submittedName>
        <fullName evidence="1">Uncharacterized protein</fullName>
    </submittedName>
</protein>
<dbReference type="EMBL" id="CM055759">
    <property type="protein sequence ID" value="KAJ7987839.1"/>
    <property type="molecule type" value="Genomic_DNA"/>
</dbReference>
<organism evidence="1 2">
    <name type="scientific">Dallia pectoralis</name>
    <name type="common">Alaska blackfish</name>
    <dbReference type="NCBI Taxonomy" id="75939"/>
    <lineage>
        <taxon>Eukaryota</taxon>
        <taxon>Metazoa</taxon>
        <taxon>Chordata</taxon>
        <taxon>Craniata</taxon>
        <taxon>Vertebrata</taxon>
        <taxon>Euteleostomi</taxon>
        <taxon>Actinopterygii</taxon>
        <taxon>Neopterygii</taxon>
        <taxon>Teleostei</taxon>
        <taxon>Protacanthopterygii</taxon>
        <taxon>Esociformes</taxon>
        <taxon>Umbridae</taxon>
        <taxon>Dallia</taxon>
    </lineage>
</organism>
<evidence type="ECO:0000313" key="1">
    <source>
        <dbReference type="EMBL" id="KAJ7987839.1"/>
    </source>
</evidence>